<proteinExistence type="predicted"/>
<sequence length="90" mass="10397">MNLLPWKVHYLAYLGQFNCLKAILTSIRLTYPAGLGRELSLRLYPNMLYSVRGSGKLQKTQIAEQGWNQPPHGVSVMKWEESRYDIMKVV</sequence>
<name>A0ABR3WL75_9PEZI</name>
<reference evidence="1 2" key="1">
    <citation type="journal article" date="2024" name="Commun. Biol.">
        <title>Comparative genomic analysis of thermophilic fungi reveals convergent evolutionary adaptations and gene losses.</title>
        <authorList>
            <person name="Steindorff A.S."/>
            <person name="Aguilar-Pontes M.V."/>
            <person name="Robinson A.J."/>
            <person name="Andreopoulos B."/>
            <person name="LaButti K."/>
            <person name="Kuo A."/>
            <person name="Mondo S."/>
            <person name="Riley R."/>
            <person name="Otillar R."/>
            <person name="Haridas S."/>
            <person name="Lipzen A."/>
            <person name="Grimwood J."/>
            <person name="Schmutz J."/>
            <person name="Clum A."/>
            <person name="Reid I.D."/>
            <person name="Moisan M.C."/>
            <person name="Butler G."/>
            <person name="Nguyen T.T.M."/>
            <person name="Dewar K."/>
            <person name="Conant G."/>
            <person name="Drula E."/>
            <person name="Henrissat B."/>
            <person name="Hansel C."/>
            <person name="Singer S."/>
            <person name="Hutchinson M.I."/>
            <person name="de Vries R.P."/>
            <person name="Natvig D.O."/>
            <person name="Powell A.J."/>
            <person name="Tsang A."/>
            <person name="Grigoriev I.V."/>
        </authorList>
    </citation>
    <scope>NUCLEOTIDE SEQUENCE [LARGE SCALE GENOMIC DNA]</scope>
    <source>
        <strain evidence="1 2">ATCC 24622</strain>
    </source>
</reference>
<accession>A0ABR3WL75</accession>
<comment type="caution">
    <text evidence="1">The sequence shown here is derived from an EMBL/GenBank/DDBJ whole genome shotgun (WGS) entry which is preliminary data.</text>
</comment>
<dbReference type="Proteomes" id="UP001586593">
    <property type="component" value="Unassembled WGS sequence"/>
</dbReference>
<keyword evidence="2" id="KW-1185">Reference proteome</keyword>
<gene>
    <name evidence="1" type="ORF">VTK73DRAFT_5911</name>
</gene>
<evidence type="ECO:0000313" key="2">
    <source>
        <dbReference type="Proteomes" id="UP001586593"/>
    </source>
</evidence>
<evidence type="ECO:0000313" key="1">
    <source>
        <dbReference type="EMBL" id="KAL1864391.1"/>
    </source>
</evidence>
<dbReference type="EMBL" id="JAZHXJ010000331">
    <property type="protein sequence ID" value="KAL1864391.1"/>
    <property type="molecule type" value="Genomic_DNA"/>
</dbReference>
<organism evidence="1 2">
    <name type="scientific">Phialemonium thermophilum</name>
    <dbReference type="NCBI Taxonomy" id="223376"/>
    <lineage>
        <taxon>Eukaryota</taxon>
        <taxon>Fungi</taxon>
        <taxon>Dikarya</taxon>
        <taxon>Ascomycota</taxon>
        <taxon>Pezizomycotina</taxon>
        <taxon>Sordariomycetes</taxon>
        <taxon>Sordariomycetidae</taxon>
        <taxon>Cephalothecales</taxon>
        <taxon>Cephalothecaceae</taxon>
        <taxon>Phialemonium</taxon>
    </lineage>
</organism>
<protein>
    <submittedName>
        <fullName evidence="1">Uncharacterized protein</fullName>
    </submittedName>
</protein>